<dbReference type="EMBL" id="BAAALT010000122">
    <property type="protein sequence ID" value="GAA1813409.1"/>
    <property type="molecule type" value="Genomic_DNA"/>
</dbReference>
<evidence type="ECO:0000313" key="2">
    <source>
        <dbReference type="EMBL" id="GAA1813409.1"/>
    </source>
</evidence>
<reference evidence="2 3" key="1">
    <citation type="journal article" date="2019" name="Int. J. Syst. Evol. Microbiol.">
        <title>The Global Catalogue of Microorganisms (GCM) 10K type strain sequencing project: providing services to taxonomists for standard genome sequencing and annotation.</title>
        <authorList>
            <consortium name="The Broad Institute Genomics Platform"/>
            <consortium name="The Broad Institute Genome Sequencing Center for Infectious Disease"/>
            <person name="Wu L."/>
            <person name="Ma J."/>
        </authorList>
    </citation>
    <scope>NUCLEOTIDE SEQUENCE [LARGE SCALE GENOMIC DNA]</scope>
    <source>
        <strain evidence="2 3">JCM 13250</strain>
    </source>
</reference>
<evidence type="ECO:0008006" key="4">
    <source>
        <dbReference type="Google" id="ProtNLM"/>
    </source>
</evidence>
<dbReference type="PROSITE" id="PS51257">
    <property type="entry name" value="PROKAR_LIPOPROTEIN"/>
    <property type="match status" value="1"/>
</dbReference>
<protein>
    <recommendedName>
        <fullName evidence="4">DUF4350 domain-containing protein</fullName>
    </recommendedName>
</protein>
<name>A0ABN2M7W4_9ACTN</name>
<proteinExistence type="predicted"/>
<comment type="caution">
    <text evidence="2">The sequence shown here is derived from an EMBL/GenBank/DDBJ whole genome shotgun (WGS) entry which is preliminary data.</text>
</comment>
<keyword evidence="1" id="KW-0812">Transmembrane</keyword>
<dbReference type="Proteomes" id="UP001500218">
    <property type="component" value="Unassembled WGS sequence"/>
</dbReference>
<gene>
    <name evidence="2" type="ORF">GCM10009682_38240</name>
</gene>
<sequence>MTRLLGRALATPFGLAALGCLVLAGWALWTGGILDGAVARQVRTSSVYAAPGIDLDVAAAEQVIGNRRLVVIILGPDDDLSDACDDVKTAAAGTVVVLLKPDGDDDVDTYGCSTIDREGDRYLGRAVAVETTISDGVDPFHDRWIDAVKVIVVNYDQLAKSGFIPSDARTISPSLPRYTLAGAAVGAVVLGAAVLFVAARRVGRRAAVTHARRDAATDSRTLCTAAVAVVAQQIIDLDARYAAAARPIATTPKGKPAPRQPDFASRYRNITADYAKLFTEIADADERGETDYSRYTRRAESLAKRLHTLAED</sequence>
<evidence type="ECO:0000313" key="3">
    <source>
        <dbReference type="Proteomes" id="UP001500218"/>
    </source>
</evidence>
<dbReference type="RefSeq" id="WP_344133777.1">
    <property type="nucleotide sequence ID" value="NZ_BAAALT010000122.1"/>
</dbReference>
<keyword evidence="3" id="KW-1185">Reference proteome</keyword>
<accession>A0ABN2M7W4</accession>
<keyword evidence="1" id="KW-0472">Membrane</keyword>
<organism evidence="2 3">
    <name type="scientific">Luedemannella flava</name>
    <dbReference type="NCBI Taxonomy" id="349316"/>
    <lineage>
        <taxon>Bacteria</taxon>
        <taxon>Bacillati</taxon>
        <taxon>Actinomycetota</taxon>
        <taxon>Actinomycetes</taxon>
        <taxon>Micromonosporales</taxon>
        <taxon>Micromonosporaceae</taxon>
        <taxon>Luedemannella</taxon>
    </lineage>
</organism>
<evidence type="ECO:0000256" key="1">
    <source>
        <dbReference type="SAM" id="Phobius"/>
    </source>
</evidence>
<keyword evidence="1" id="KW-1133">Transmembrane helix</keyword>
<feature type="transmembrane region" description="Helical" evidence="1">
    <location>
        <begin position="178"/>
        <end position="199"/>
    </location>
</feature>